<dbReference type="RefSeq" id="XP_014144600.1">
    <property type="nucleotide sequence ID" value="XM_014289125.1"/>
</dbReference>
<proteinExistence type="predicted"/>
<dbReference type="PROSITE" id="PS50011">
    <property type="entry name" value="PROTEIN_KINASE_DOM"/>
    <property type="match status" value="1"/>
</dbReference>
<dbReference type="GO" id="GO:0031032">
    <property type="term" value="P:actomyosin structure organization"/>
    <property type="evidence" value="ECO:0007669"/>
    <property type="project" value="TreeGrafter"/>
</dbReference>
<dbReference type="GO" id="GO:0072518">
    <property type="term" value="F:Rho-dependent protein serine/threonine kinase activity"/>
    <property type="evidence" value="ECO:0007669"/>
    <property type="project" value="TreeGrafter"/>
</dbReference>
<dbReference type="GO" id="GO:0005524">
    <property type="term" value="F:ATP binding"/>
    <property type="evidence" value="ECO:0007669"/>
    <property type="project" value="InterPro"/>
</dbReference>
<dbReference type="GeneID" id="25917274"/>
<dbReference type="GO" id="GO:0030866">
    <property type="term" value="P:cortical actin cytoskeleton organization"/>
    <property type="evidence" value="ECO:0007669"/>
    <property type="project" value="TreeGrafter"/>
</dbReference>
<dbReference type="eggNOG" id="KOG0612">
    <property type="taxonomic scope" value="Eukaryota"/>
</dbReference>
<dbReference type="Gene3D" id="1.10.510.10">
    <property type="entry name" value="Transferase(Phosphotransferase) domain 1"/>
    <property type="match status" value="1"/>
</dbReference>
<dbReference type="Proteomes" id="UP000054560">
    <property type="component" value="Unassembled WGS sequence"/>
</dbReference>
<dbReference type="STRING" id="667725.A0A0L0F3E6"/>
<feature type="domain" description="Protein kinase" evidence="1">
    <location>
        <begin position="1"/>
        <end position="59"/>
    </location>
</feature>
<evidence type="ECO:0000259" key="1">
    <source>
        <dbReference type="PROSITE" id="PS50011"/>
    </source>
</evidence>
<dbReference type="OrthoDB" id="10047816at2759"/>
<accession>A0A0L0F3E6</accession>
<evidence type="ECO:0000313" key="3">
    <source>
        <dbReference type="Proteomes" id="UP000054560"/>
    </source>
</evidence>
<dbReference type="PANTHER" id="PTHR22988">
    <property type="entry name" value="MYOTONIC DYSTROPHY S/T KINASE-RELATED"/>
    <property type="match status" value="1"/>
</dbReference>
<dbReference type="SUPFAM" id="SSF56112">
    <property type="entry name" value="Protein kinase-like (PK-like)"/>
    <property type="match status" value="1"/>
</dbReference>
<protein>
    <recommendedName>
        <fullName evidence="1">Protein kinase domain-containing protein</fullName>
    </recommendedName>
</protein>
<reference evidence="2 3" key="1">
    <citation type="submission" date="2011-02" db="EMBL/GenBank/DDBJ databases">
        <title>The Genome Sequence of Sphaeroforma arctica JP610.</title>
        <authorList>
            <consortium name="The Broad Institute Genome Sequencing Platform"/>
            <person name="Russ C."/>
            <person name="Cuomo C."/>
            <person name="Young S.K."/>
            <person name="Zeng Q."/>
            <person name="Gargeya S."/>
            <person name="Alvarado L."/>
            <person name="Berlin A."/>
            <person name="Chapman S.B."/>
            <person name="Chen Z."/>
            <person name="Freedman E."/>
            <person name="Gellesch M."/>
            <person name="Goldberg J."/>
            <person name="Griggs A."/>
            <person name="Gujja S."/>
            <person name="Heilman E."/>
            <person name="Heiman D."/>
            <person name="Howarth C."/>
            <person name="Mehta T."/>
            <person name="Neiman D."/>
            <person name="Pearson M."/>
            <person name="Roberts A."/>
            <person name="Saif S."/>
            <person name="Shea T."/>
            <person name="Shenoy N."/>
            <person name="Sisk P."/>
            <person name="Stolte C."/>
            <person name="Sykes S."/>
            <person name="White J."/>
            <person name="Yandava C."/>
            <person name="Burger G."/>
            <person name="Gray M.W."/>
            <person name="Holland P.W.H."/>
            <person name="King N."/>
            <person name="Lang F.B.F."/>
            <person name="Roger A.J."/>
            <person name="Ruiz-Trillo I."/>
            <person name="Haas B."/>
            <person name="Nusbaum C."/>
            <person name="Birren B."/>
        </authorList>
    </citation>
    <scope>NUCLEOTIDE SEQUENCE [LARGE SCALE GENOMIC DNA]</scope>
    <source>
        <strain evidence="2 3">JP610</strain>
    </source>
</reference>
<feature type="non-terminal residue" evidence="2">
    <location>
        <position position="59"/>
    </location>
</feature>
<keyword evidence="3" id="KW-1185">Reference proteome</keyword>
<dbReference type="InterPro" id="IPR011009">
    <property type="entry name" value="Kinase-like_dom_sf"/>
</dbReference>
<evidence type="ECO:0000313" key="2">
    <source>
        <dbReference type="EMBL" id="KNC70698.1"/>
    </source>
</evidence>
<dbReference type="GO" id="GO:0048598">
    <property type="term" value="P:embryonic morphogenesis"/>
    <property type="evidence" value="ECO:0007669"/>
    <property type="project" value="TreeGrafter"/>
</dbReference>
<dbReference type="InterPro" id="IPR050839">
    <property type="entry name" value="Rho-assoc_Ser/Thr_Kinase"/>
</dbReference>
<dbReference type="EMBL" id="KQ250444">
    <property type="protein sequence ID" value="KNC70698.1"/>
    <property type="molecule type" value="Genomic_DNA"/>
</dbReference>
<dbReference type="GO" id="GO:0005856">
    <property type="term" value="C:cytoskeleton"/>
    <property type="evidence" value="ECO:0007669"/>
    <property type="project" value="TreeGrafter"/>
</dbReference>
<sequence length="59" mass="6482">MYSKIYSDTAVGTPDYVSPEVLDSQGGKGYYGKECDWWAVGIVAYEMMCGDPPFSSESL</sequence>
<dbReference type="AlphaFoldDB" id="A0A0L0F3E6"/>
<dbReference type="GO" id="GO:0007266">
    <property type="term" value="P:Rho protein signal transduction"/>
    <property type="evidence" value="ECO:0007669"/>
    <property type="project" value="TreeGrafter"/>
</dbReference>
<dbReference type="GO" id="GO:0000281">
    <property type="term" value="P:mitotic cytokinesis"/>
    <property type="evidence" value="ECO:0007669"/>
    <property type="project" value="TreeGrafter"/>
</dbReference>
<dbReference type="Pfam" id="PF00069">
    <property type="entry name" value="Pkinase"/>
    <property type="match status" value="1"/>
</dbReference>
<dbReference type="GO" id="GO:1901888">
    <property type="term" value="P:regulation of cell junction assembly"/>
    <property type="evidence" value="ECO:0007669"/>
    <property type="project" value="TreeGrafter"/>
</dbReference>
<dbReference type="PANTHER" id="PTHR22988:SF73">
    <property type="entry name" value="RHO-ASSOCIATED PROTEIN KINASE"/>
    <property type="match status" value="1"/>
</dbReference>
<dbReference type="GO" id="GO:0005737">
    <property type="term" value="C:cytoplasm"/>
    <property type="evidence" value="ECO:0007669"/>
    <property type="project" value="TreeGrafter"/>
</dbReference>
<name>A0A0L0F3E6_9EUKA</name>
<gene>
    <name evidence="2" type="ORF">SARC_16770</name>
</gene>
<organism evidence="2 3">
    <name type="scientific">Sphaeroforma arctica JP610</name>
    <dbReference type="NCBI Taxonomy" id="667725"/>
    <lineage>
        <taxon>Eukaryota</taxon>
        <taxon>Ichthyosporea</taxon>
        <taxon>Ichthyophonida</taxon>
        <taxon>Sphaeroforma</taxon>
    </lineage>
</organism>
<dbReference type="InterPro" id="IPR000719">
    <property type="entry name" value="Prot_kinase_dom"/>
</dbReference>